<sequence>MGVNESDLFFLGYTMGQMYPSSCPSFLLNSRGSAGSGILTPACLAPTTMIRSKLLKSPFICILMLPFNFSKSSKCLHALSCCDVIGHFTICRFKLRHCCT</sequence>
<keyword evidence="2" id="KW-1185">Reference proteome</keyword>
<proteinExistence type="predicted"/>
<dbReference type="Proteomes" id="UP001482620">
    <property type="component" value="Unassembled WGS sequence"/>
</dbReference>
<comment type="caution">
    <text evidence="1">The sequence shown here is derived from an EMBL/GenBank/DDBJ whole genome shotgun (WGS) entry which is preliminary data.</text>
</comment>
<accession>A0ABV0TCY0</accession>
<dbReference type="EMBL" id="JAHRIQ010028575">
    <property type="protein sequence ID" value="MEQ2230763.1"/>
    <property type="molecule type" value="Genomic_DNA"/>
</dbReference>
<reference evidence="1 2" key="1">
    <citation type="submission" date="2021-06" db="EMBL/GenBank/DDBJ databases">
        <authorList>
            <person name="Palmer J.M."/>
        </authorList>
    </citation>
    <scope>NUCLEOTIDE SEQUENCE [LARGE SCALE GENOMIC DNA]</scope>
    <source>
        <strain evidence="2">if_2019</strain>
        <tissue evidence="1">Muscle</tissue>
    </source>
</reference>
<gene>
    <name evidence="1" type="ORF">ILYODFUR_032760</name>
</gene>
<evidence type="ECO:0000313" key="2">
    <source>
        <dbReference type="Proteomes" id="UP001482620"/>
    </source>
</evidence>
<name>A0ABV0TCY0_9TELE</name>
<evidence type="ECO:0000313" key="1">
    <source>
        <dbReference type="EMBL" id="MEQ2230763.1"/>
    </source>
</evidence>
<organism evidence="1 2">
    <name type="scientific">Ilyodon furcidens</name>
    <name type="common">goldbreast splitfin</name>
    <dbReference type="NCBI Taxonomy" id="33524"/>
    <lineage>
        <taxon>Eukaryota</taxon>
        <taxon>Metazoa</taxon>
        <taxon>Chordata</taxon>
        <taxon>Craniata</taxon>
        <taxon>Vertebrata</taxon>
        <taxon>Euteleostomi</taxon>
        <taxon>Actinopterygii</taxon>
        <taxon>Neopterygii</taxon>
        <taxon>Teleostei</taxon>
        <taxon>Neoteleostei</taxon>
        <taxon>Acanthomorphata</taxon>
        <taxon>Ovalentaria</taxon>
        <taxon>Atherinomorphae</taxon>
        <taxon>Cyprinodontiformes</taxon>
        <taxon>Goodeidae</taxon>
        <taxon>Ilyodon</taxon>
    </lineage>
</organism>
<protein>
    <submittedName>
        <fullName evidence="1">Uncharacterized protein</fullName>
    </submittedName>
</protein>